<dbReference type="InterPro" id="IPR010994">
    <property type="entry name" value="RuvA_2-like"/>
</dbReference>
<dbReference type="Pfam" id="PF12836">
    <property type="entry name" value="HHH_3"/>
    <property type="match status" value="1"/>
</dbReference>
<dbReference type="PANTHER" id="PTHR21180">
    <property type="entry name" value="ENDONUCLEASE/EXONUCLEASE/PHOSPHATASE FAMILY DOMAIN-CONTAINING PROTEIN 1"/>
    <property type="match status" value="1"/>
</dbReference>
<accession>C0QUB3</accession>
<keyword evidence="3" id="KW-1185">Reference proteome</keyword>
<dbReference type="AlphaFoldDB" id="C0QUB3"/>
<dbReference type="STRING" id="123214.PERMA_0488"/>
<evidence type="ECO:0000313" key="3">
    <source>
        <dbReference type="Proteomes" id="UP000001366"/>
    </source>
</evidence>
<dbReference type="SUPFAM" id="SSF47781">
    <property type="entry name" value="RuvA domain 2-like"/>
    <property type="match status" value="1"/>
</dbReference>
<keyword evidence="1" id="KW-0812">Transmembrane</keyword>
<keyword evidence="1" id="KW-0472">Membrane</keyword>
<dbReference type="EMBL" id="CP001230">
    <property type="protein sequence ID" value="ACO04202.1"/>
    <property type="molecule type" value="Genomic_DNA"/>
</dbReference>
<sequence>MKINLKVLNVQMVSITLIVFSVLLFKFIENNIYTEPKIKKEDFQIDINTATMEELIKVPYIGEKTAEKILKLREEKGYFKSVSELKSLRNYRRFKNYLKVE</sequence>
<proteinExistence type="predicted"/>
<dbReference type="RefSeq" id="WP_012676440.1">
    <property type="nucleotide sequence ID" value="NC_012440.1"/>
</dbReference>
<dbReference type="InterPro" id="IPR051675">
    <property type="entry name" value="Endo/Exo/Phosphatase_dom_1"/>
</dbReference>
<dbReference type="eggNOG" id="COG1555">
    <property type="taxonomic scope" value="Bacteria"/>
</dbReference>
<gene>
    <name evidence="2" type="ordered locus">PERMA_0488</name>
</gene>
<dbReference type="Proteomes" id="UP000001366">
    <property type="component" value="Chromosome"/>
</dbReference>
<feature type="transmembrane region" description="Helical" evidence="1">
    <location>
        <begin position="7"/>
        <end position="28"/>
    </location>
</feature>
<dbReference type="OrthoDB" id="9801154at2"/>
<dbReference type="KEGG" id="pmx:PERMA_0488"/>
<evidence type="ECO:0000313" key="2">
    <source>
        <dbReference type="EMBL" id="ACO04202.1"/>
    </source>
</evidence>
<protein>
    <submittedName>
        <fullName evidence="2">Putative competence protein ComEA helix-hairpin-helix repeat protein</fullName>
    </submittedName>
</protein>
<dbReference type="HOGENOM" id="CLU_2288896_0_0_0"/>
<organism evidence="2 3">
    <name type="scientific">Persephonella marina (strain DSM 14350 / EX-H1)</name>
    <dbReference type="NCBI Taxonomy" id="123214"/>
    <lineage>
        <taxon>Bacteria</taxon>
        <taxon>Pseudomonadati</taxon>
        <taxon>Aquificota</taxon>
        <taxon>Aquificia</taxon>
        <taxon>Aquificales</taxon>
        <taxon>Hydrogenothermaceae</taxon>
        <taxon>Persephonella</taxon>
    </lineage>
</organism>
<keyword evidence="1" id="KW-1133">Transmembrane helix</keyword>
<dbReference type="Gene3D" id="1.10.150.280">
    <property type="entry name" value="AF1531-like domain"/>
    <property type="match status" value="1"/>
</dbReference>
<dbReference type="PANTHER" id="PTHR21180:SF32">
    <property type="entry name" value="ENDONUCLEASE_EXONUCLEASE_PHOSPHATASE FAMILY DOMAIN-CONTAINING PROTEIN 1"/>
    <property type="match status" value="1"/>
</dbReference>
<reference evidence="2 3" key="1">
    <citation type="journal article" date="2009" name="J. Bacteriol.">
        <title>Complete and draft genome sequences of six members of the Aquificales.</title>
        <authorList>
            <person name="Reysenbach A.L."/>
            <person name="Hamamura N."/>
            <person name="Podar M."/>
            <person name="Griffiths E."/>
            <person name="Ferreira S."/>
            <person name="Hochstein R."/>
            <person name="Heidelberg J."/>
            <person name="Johnson J."/>
            <person name="Mead D."/>
            <person name="Pohorille A."/>
            <person name="Sarmiento M."/>
            <person name="Schweighofer K."/>
            <person name="Seshadri R."/>
            <person name="Voytek M.A."/>
        </authorList>
    </citation>
    <scope>NUCLEOTIDE SEQUENCE [LARGE SCALE GENOMIC DNA]</scope>
    <source>
        <strain evidence="3">DSM 14350 / EX-H1</strain>
    </source>
</reference>
<dbReference type="PaxDb" id="123214-PERMA_0488"/>
<evidence type="ECO:0000256" key="1">
    <source>
        <dbReference type="SAM" id="Phobius"/>
    </source>
</evidence>
<name>C0QUB3_PERMH</name>